<evidence type="ECO:0000256" key="6">
    <source>
        <dbReference type="ARBA" id="ARBA00023180"/>
    </source>
</evidence>
<evidence type="ECO:0000256" key="2">
    <source>
        <dbReference type="ARBA" id="ARBA00022692"/>
    </source>
</evidence>
<evidence type="ECO:0000256" key="5">
    <source>
        <dbReference type="ARBA" id="ARBA00023136"/>
    </source>
</evidence>
<evidence type="ECO:0000313" key="9">
    <source>
        <dbReference type="EMBL" id="KAL3685628.1"/>
    </source>
</evidence>
<dbReference type="Proteomes" id="UP001633002">
    <property type="component" value="Unassembled WGS sequence"/>
</dbReference>
<feature type="compositionally biased region" description="Gly residues" evidence="7">
    <location>
        <begin position="326"/>
        <end position="344"/>
    </location>
</feature>
<evidence type="ECO:0000256" key="4">
    <source>
        <dbReference type="ARBA" id="ARBA00022989"/>
    </source>
</evidence>
<feature type="region of interest" description="Disordered" evidence="7">
    <location>
        <begin position="268"/>
        <end position="383"/>
    </location>
</feature>
<organism evidence="9 10">
    <name type="scientific">Riccia sorocarpa</name>
    <dbReference type="NCBI Taxonomy" id="122646"/>
    <lineage>
        <taxon>Eukaryota</taxon>
        <taxon>Viridiplantae</taxon>
        <taxon>Streptophyta</taxon>
        <taxon>Embryophyta</taxon>
        <taxon>Marchantiophyta</taxon>
        <taxon>Marchantiopsida</taxon>
        <taxon>Marchantiidae</taxon>
        <taxon>Marchantiales</taxon>
        <taxon>Ricciaceae</taxon>
        <taxon>Riccia</taxon>
    </lineage>
</organism>
<feature type="region of interest" description="Disordered" evidence="7">
    <location>
        <begin position="208"/>
        <end position="238"/>
    </location>
</feature>
<evidence type="ECO:0000313" key="10">
    <source>
        <dbReference type="Proteomes" id="UP001633002"/>
    </source>
</evidence>
<accession>A0ABD3H314</accession>
<dbReference type="GO" id="GO:0016020">
    <property type="term" value="C:membrane"/>
    <property type="evidence" value="ECO:0007669"/>
    <property type="project" value="UniProtKB-SubCell"/>
</dbReference>
<keyword evidence="5" id="KW-0472">Membrane</keyword>
<feature type="compositionally biased region" description="Polar residues" evidence="7">
    <location>
        <begin position="104"/>
        <end position="113"/>
    </location>
</feature>
<reference evidence="9 10" key="1">
    <citation type="submission" date="2024-09" db="EMBL/GenBank/DDBJ databases">
        <title>Chromosome-scale assembly of Riccia sorocarpa.</title>
        <authorList>
            <person name="Paukszto L."/>
        </authorList>
    </citation>
    <scope>NUCLEOTIDE SEQUENCE [LARGE SCALE GENOMIC DNA]</scope>
    <source>
        <strain evidence="9">LP-2024</strain>
        <tissue evidence="9">Aerial parts of the thallus</tissue>
    </source>
</reference>
<evidence type="ECO:0000256" key="1">
    <source>
        <dbReference type="ARBA" id="ARBA00004606"/>
    </source>
</evidence>
<dbReference type="CDD" id="cd00201">
    <property type="entry name" value="WW"/>
    <property type="match status" value="1"/>
</dbReference>
<sequence>MGGSSSKEPRYDLVEAPTQVSSSSDSPNPQGGSFSPPTQGLLDPHPQNSQWAPVQQAPPPPLPAGWDFAIDPATGYSYFYHTQSQLTQWDDPRGPGYGLPERNAASSSTSGNPQRILPPWEGGPVDGVDPLSWPLPPGWQEQIDLATNQHYFVNYDARIMSFNDPRVEIAEAYGRNSVVHGFPVTYPAPAFGRVVDRPQHEFRPPSGFGTAGAQSPGYQPIHQAFPPPPSAGKRKKQSLWSQLGYRHGFGKVRPYRPLQLGLLSVPHGSFGRSSSSSSDSSDDEGHGDEAAAVVADPLIAGGDSSGSDGGDGDGNDDQSSGHFGDGDGQSGGGWSSGFGLGGGDSAAVDEYGNSSSASPDSSDGEGQEDEAADVLAGPDSGGSDRGFGGFVEGGRFASDGGGGLSAGSSFTWQRQAKRSHHKSLPCSSRTLVEKFYRNHGYSKLSFLMTVVVGLYFGALEGFLSLALVSTGILMVSLRKSYPLVRVKRKTLCRIRNIIRSALGKGSVVRSATSSLSKSLVQLQAWFYEYIYEHRVVKVRVLTARDEAGPLYSRLPLRPRDITIVTQASADRLPAVEAMAKSWGGTMCVAFYVTSKSELKKLYPKLRNLHSKVEAQKQCRLNACVVSEEGPLADTEARPPLYPINAMRNVALNMAVTDLVLILDADFVPSKRMHDTLAGDESFYNQLLRMAVQERQMLVVPAFEASIGRYDDLQTSKATYPTTYQELKEKWTEGVAMAFHCFHFPRGHMPTNYERFFSSTSEPYKVKYREYYEPYTVCARTLVPQFDPRFRGYGMNKISHAYHCASMGMGFTVLPEVFVWSLPHRKSQAWAYTFGVNKDPIQKLKILGLYRRFKREVHRGRARETEVDRPKTDLIEIKVEQPSEYLHLANPGHCAVQTVS</sequence>
<dbReference type="Pfam" id="PF00397">
    <property type="entry name" value="WW"/>
    <property type="match status" value="1"/>
</dbReference>
<feature type="region of interest" description="Disordered" evidence="7">
    <location>
        <begin position="87"/>
        <end position="117"/>
    </location>
</feature>
<dbReference type="Pfam" id="PF13896">
    <property type="entry name" value="Glyco_transf_49"/>
    <property type="match status" value="1"/>
</dbReference>
<dbReference type="InterPro" id="IPR036020">
    <property type="entry name" value="WW_dom_sf"/>
</dbReference>
<feature type="compositionally biased region" description="Acidic residues" evidence="7">
    <location>
        <begin position="362"/>
        <end position="372"/>
    </location>
</feature>
<comment type="subcellular location">
    <subcellularLocation>
        <location evidence="1">Membrane</location>
        <topology evidence="1">Single-pass type II membrane protein</topology>
    </subcellularLocation>
</comment>
<evidence type="ECO:0000256" key="7">
    <source>
        <dbReference type="SAM" id="MobiDB-lite"/>
    </source>
</evidence>
<keyword evidence="4" id="KW-1133">Transmembrane helix</keyword>
<comment type="caution">
    <text evidence="9">The sequence shown here is derived from an EMBL/GenBank/DDBJ whole genome shotgun (WGS) entry which is preliminary data.</text>
</comment>
<dbReference type="InterPro" id="IPR001202">
    <property type="entry name" value="WW_dom"/>
</dbReference>
<dbReference type="InterPro" id="IPR051292">
    <property type="entry name" value="Xyl/GlcA_transferase"/>
</dbReference>
<keyword evidence="6" id="KW-0325">Glycoprotein</keyword>
<keyword evidence="3" id="KW-0735">Signal-anchor</keyword>
<dbReference type="PANTHER" id="PTHR12270:SF52">
    <property type="entry name" value="GLYCOSYLTRANSFERASE-LIKE PROTEIN GNT13-RELATED"/>
    <property type="match status" value="1"/>
</dbReference>
<feature type="domain" description="WW" evidence="8">
    <location>
        <begin position="133"/>
        <end position="167"/>
    </location>
</feature>
<evidence type="ECO:0000256" key="3">
    <source>
        <dbReference type="ARBA" id="ARBA00022968"/>
    </source>
</evidence>
<dbReference type="PROSITE" id="PS01159">
    <property type="entry name" value="WW_DOMAIN_1"/>
    <property type="match status" value="1"/>
</dbReference>
<evidence type="ECO:0000259" key="8">
    <source>
        <dbReference type="PROSITE" id="PS50020"/>
    </source>
</evidence>
<proteinExistence type="predicted"/>
<dbReference type="Gene3D" id="2.20.70.10">
    <property type="match status" value="2"/>
</dbReference>
<gene>
    <name evidence="9" type="ORF">R1sor_003650</name>
</gene>
<dbReference type="AlphaFoldDB" id="A0ABD3H314"/>
<dbReference type="PANTHER" id="PTHR12270">
    <property type="entry name" value="GLYCOSYLTRANSFERASE-RELATED"/>
    <property type="match status" value="1"/>
</dbReference>
<protein>
    <recommendedName>
        <fullName evidence="8">WW domain-containing protein</fullName>
    </recommendedName>
</protein>
<dbReference type="SMART" id="SM00456">
    <property type="entry name" value="WW"/>
    <property type="match status" value="2"/>
</dbReference>
<dbReference type="PROSITE" id="PS50020">
    <property type="entry name" value="WW_DOMAIN_2"/>
    <property type="match status" value="2"/>
</dbReference>
<name>A0ABD3H314_9MARC</name>
<keyword evidence="2" id="KW-0812">Transmembrane</keyword>
<feature type="compositionally biased region" description="Polar residues" evidence="7">
    <location>
        <begin position="18"/>
        <end position="38"/>
    </location>
</feature>
<feature type="region of interest" description="Disordered" evidence="7">
    <location>
        <begin position="1"/>
        <end position="67"/>
    </location>
</feature>
<dbReference type="EMBL" id="JBJQOH010000006">
    <property type="protein sequence ID" value="KAL3685628.1"/>
    <property type="molecule type" value="Genomic_DNA"/>
</dbReference>
<keyword evidence="10" id="KW-1185">Reference proteome</keyword>
<dbReference type="SUPFAM" id="SSF51045">
    <property type="entry name" value="WW domain"/>
    <property type="match status" value="2"/>
</dbReference>
<feature type="domain" description="WW" evidence="8">
    <location>
        <begin position="60"/>
        <end position="94"/>
    </location>
</feature>